<dbReference type="Proteomes" id="UP000499080">
    <property type="component" value="Unassembled WGS sequence"/>
</dbReference>
<dbReference type="AlphaFoldDB" id="A0A4Y2D9E8"/>
<dbReference type="GO" id="GO:0003676">
    <property type="term" value="F:nucleic acid binding"/>
    <property type="evidence" value="ECO:0007669"/>
    <property type="project" value="InterPro"/>
</dbReference>
<evidence type="ECO:0008006" key="3">
    <source>
        <dbReference type="Google" id="ProtNLM"/>
    </source>
</evidence>
<evidence type="ECO:0000313" key="2">
    <source>
        <dbReference type="Proteomes" id="UP000499080"/>
    </source>
</evidence>
<dbReference type="Gene3D" id="3.30.420.10">
    <property type="entry name" value="Ribonuclease H-like superfamily/Ribonuclease H"/>
    <property type="match status" value="1"/>
</dbReference>
<sequence length="122" mass="13622">MARTLSSCGETGRVHVLSKCKVSPSKVFLTLIILSFLNLRLSFSSSWRLSGHAFKVGLWKTVNAAVSCQTLRKLRRAIVTSGVVPIHNNTRPHNAVVTQQLLEQFKWDMSDHPACSPRFSDD</sequence>
<organism evidence="1 2">
    <name type="scientific">Araneus ventricosus</name>
    <name type="common">Orbweaver spider</name>
    <name type="synonym">Epeira ventricosa</name>
    <dbReference type="NCBI Taxonomy" id="182803"/>
    <lineage>
        <taxon>Eukaryota</taxon>
        <taxon>Metazoa</taxon>
        <taxon>Ecdysozoa</taxon>
        <taxon>Arthropoda</taxon>
        <taxon>Chelicerata</taxon>
        <taxon>Arachnida</taxon>
        <taxon>Araneae</taxon>
        <taxon>Araneomorphae</taxon>
        <taxon>Entelegynae</taxon>
        <taxon>Araneoidea</taxon>
        <taxon>Araneidae</taxon>
        <taxon>Araneus</taxon>
    </lineage>
</organism>
<protein>
    <recommendedName>
        <fullName evidence="3">Histone-lysine N-methyltransferase SETMAR</fullName>
    </recommendedName>
</protein>
<dbReference type="InterPro" id="IPR036397">
    <property type="entry name" value="RNaseH_sf"/>
</dbReference>
<gene>
    <name evidence="1" type="ORF">AVEN_54412_1</name>
</gene>
<keyword evidence="2" id="KW-1185">Reference proteome</keyword>
<dbReference type="EMBL" id="BGPR01000327">
    <property type="protein sequence ID" value="GBM13403.1"/>
    <property type="molecule type" value="Genomic_DNA"/>
</dbReference>
<reference evidence="1 2" key="1">
    <citation type="journal article" date="2019" name="Sci. Rep.">
        <title>Orb-weaving spider Araneus ventricosus genome elucidates the spidroin gene catalogue.</title>
        <authorList>
            <person name="Kono N."/>
            <person name="Nakamura H."/>
            <person name="Ohtoshi R."/>
            <person name="Moran D.A.P."/>
            <person name="Shinohara A."/>
            <person name="Yoshida Y."/>
            <person name="Fujiwara M."/>
            <person name="Mori M."/>
            <person name="Tomita M."/>
            <person name="Arakawa K."/>
        </authorList>
    </citation>
    <scope>NUCLEOTIDE SEQUENCE [LARGE SCALE GENOMIC DNA]</scope>
</reference>
<name>A0A4Y2D9E8_ARAVE</name>
<proteinExistence type="predicted"/>
<evidence type="ECO:0000313" key="1">
    <source>
        <dbReference type="EMBL" id="GBM13403.1"/>
    </source>
</evidence>
<dbReference type="OrthoDB" id="4737581at2759"/>
<comment type="caution">
    <text evidence="1">The sequence shown here is derived from an EMBL/GenBank/DDBJ whole genome shotgun (WGS) entry which is preliminary data.</text>
</comment>
<accession>A0A4Y2D9E8</accession>